<protein>
    <recommendedName>
        <fullName evidence="4">Acid-shock protein</fullName>
    </recommendedName>
</protein>
<evidence type="ECO:0008006" key="4">
    <source>
        <dbReference type="Google" id="ProtNLM"/>
    </source>
</evidence>
<reference evidence="3" key="1">
    <citation type="submission" date="2024-07" db="EMBL/GenBank/DDBJ databases">
        <authorList>
            <person name="Pedron J."/>
        </authorList>
    </citation>
    <scope>NUCLEOTIDE SEQUENCE</scope>
    <source>
        <strain evidence="3">A642-S2-A17</strain>
    </source>
</reference>
<evidence type="ECO:0000313" key="3">
    <source>
        <dbReference type="EMBL" id="XDL16555.1"/>
    </source>
</evidence>
<keyword evidence="2" id="KW-0732">Signal</keyword>
<feature type="chain" id="PRO_5044285223" description="Acid-shock protein" evidence="2">
    <location>
        <begin position="22"/>
        <end position="134"/>
    </location>
</feature>
<dbReference type="RefSeq" id="WP_226101647.1">
    <property type="nucleotide sequence ID" value="NZ_CP162411.1"/>
</dbReference>
<evidence type="ECO:0000256" key="2">
    <source>
        <dbReference type="SAM" id="SignalP"/>
    </source>
</evidence>
<evidence type="ECO:0000256" key="1">
    <source>
        <dbReference type="SAM" id="MobiDB-lite"/>
    </source>
</evidence>
<feature type="signal peptide" evidence="2">
    <location>
        <begin position="1"/>
        <end position="21"/>
    </location>
</feature>
<dbReference type="AlphaFoldDB" id="A0AB39ILL1"/>
<organism evidence="3">
    <name type="scientific">Dickeya oryzae</name>
    <dbReference type="NCBI Taxonomy" id="1240404"/>
    <lineage>
        <taxon>Bacteria</taxon>
        <taxon>Pseudomonadati</taxon>
        <taxon>Pseudomonadota</taxon>
        <taxon>Gammaproteobacteria</taxon>
        <taxon>Enterobacterales</taxon>
        <taxon>Pectobacteriaceae</taxon>
        <taxon>Dickeya</taxon>
    </lineage>
</organism>
<proteinExistence type="predicted"/>
<gene>
    <name evidence="3" type="ORF">LF923_0010090</name>
</gene>
<feature type="compositionally biased region" description="Basic and acidic residues" evidence="1">
    <location>
        <begin position="106"/>
        <end position="127"/>
    </location>
</feature>
<feature type="region of interest" description="Disordered" evidence="1">
    <location>
        <begin position="28"/>
        <end position="134"/>
    </location>
</feature>
<feature type="compositionally biased region" description="Basic and acidic residues" evidence="1">
    <location>
        <begin position="50"/>
        <end position="64"/>
    </location>
</feature>
<dbReference type="EMBL" id="CP162411">
    <property type="protein sequence ID" value="XDL16555.1"/>
    <property type="molecule type" value="Genomic_DNA"/>
</dbReference>
<accession>A0AB39ILL1</accession>
<sequence length="134" mass="13918">MNLKPLFLGVLLATTYVTANAATTTVEKSATNATAASTTPASAESSLGKAVDKANTDAAKRAELDVSAVKANASGDATIKPEKATAQTQTKAEEKSAKKVVKKHHTDSANTREKTKANTGEKQDDIKNTTTNAQ</sequence>
<feature type="compositionally biased region" description="Low complexity" evidence="1">
    <location>
        <begin position="28"/>
        <end position="46"/>
    </location>
</feature>
<name>A0AB39ILL1_9GAMM</name>